<feature type="repeat" description="WD" evidence="3">
    <location>
        <begin position="108"/>
        <end position="149"/>
    </location>
</feature>
<feature type="repeat" description="WD" evidence="3">
    <location>
        <begin position="23"/>
        <end position="64"/>
    </location>
</feature>
<dbReference type="HOGENOM" id="CLU_028490_0_0_1"/>
<dbReference type="AlphaFoldDB" id="A0A0D0ANM9"/>
<keyword evidence="1 3" id="KW-0853">WD repeat</keyword>
<dbReference type="SUPFAM" id="SSF50978">
    <property type="entry name" value="WD40 repeat-like"/>
    <property type="match status" value="1"/>
</dbReference>
<reference evidence="5 6" key="1">
    <citation type="submission" date="2014-04" db="EMBL/GenBank/DDBJ databases">
        <authorList>
            <consortium name="DOE Joint Genome Institute"/>
            <person name="Kuo A."/>
            <person name="Ruytinx J."/>
            <person name="Rineau F."/>
            <person name="Colpaert J."/>
            <person name="Kohler A."/>
            <person name="Nagy L.G."/>
            <person name="Floudas D."/>
            <person name="Copeland A."/>
            <person name="Barry K.W."/>
            <person name="Cichocki N."/>
            <person name="Veneault-Fourrey C."/>
            <person name="LaButti K."/>
            <person name="Lindquist E.A."/>
            <person name="Lipzen A."/>
            <person name="Lundell T."/>
            <person name="Morin E."/>
            <person name="Murat C."/>
            <person name="Sun H."/>
            <person name="Tunlid A."/>
            <person name="Henrissat B."/>
            <person name="Grigoriev I.V."/>
            <person name="Hibbett D.S."/>
            <person name="Martin F."/>
            <person name="Nordberg H.P."/>
            <person name="Cantor M.N."/>
            <person name="Hua S.X."/>
        </authorList>
    </citation>
    <scope>NUCLEOTIDE SEQUENCE [LARGE SCALE GENOMIC DNA]</scope>
    <source>
        <strain evidence="5 6">UH-Slu-Lm8-n1</strain>
    </source>
</reference>
<dbReference type="STRING" id="930992.A0A0D0ANM9"/>
<keyword evidence="2" id="KW-0677">Repeat</keyword>
<protein>
    <recommendedName>
        <fullName evidence="7">WD40 repeat-like protein</fullName>
    </recommendedName>
</protein>
<feature type="compositionally biased region" description="Polar residues" evidence="4">
    <location>
        <begin position="568"/>
        <end position="584"/>
    </location>
</feature>
<evidence type="ECO:0000256" key="3">
    <source>
        <dbReference type="PROSITE-ProRule" id="PRU00221"/>
    </source>
</evidence>
<gene>
    <name evidence="5" type="ORF">CY34DRAFT_11746</name>
</gene>
<dbReference type="SMART" id="SM00320">
    <property type="entry name" value="WD40"/>
    <property type="match status" value="7"/>
</dbReference>
<evidence type="ECO:0008006" key="7">
    <source>
        <dbReference type="Google" id="ProtNLM"/>
    </source>
</evidence>
<evidence type="ECO:0000256" key="1">
    <source>
        <dbReference type="ARBA" id="ARBA00022574"/>
    </source>
</evidence>
<dbReference type="PANTHER" id="PTHR22847:SF637">
    <property type="entry name" value="WD REPEAT DOMAIN 5B"/>
    <property type="match status" value="1"/>
</dbReference>
<dbReference type="GO" id="GO:1990234">
    <property type="term" value="C:transferase complex"/>
    <property type="evidence" value="ECO:0007669"/>
    <property type="project" value="UniProtKB-ARBA"/>
</dbReference>
<dbReference type="PANTHER" id="PTHR22847">
    <property type="entry name" value="WD40 REPEAT PROTEIN"/>
    <property type="match status" value="1"/>
</dbReference>
<feature type="region of interest" description="Disordered" evidence="4">
    <location>
        <begin position="512"/>
        <end position="584"/>
    </location>
</feature>
<dbReference type="OrthoDB" id="10251741at2759"/>
<organism evidence="5 6">
    <name type="scientific">Suillus luteus UH-Slu-Lm8-n1</name>
    <dbReference type="NCBI Taxonomy" id="930992"/>
    <lineage>
        <taxon>Eukaryota</taxon>
        <taxon>Fungi</taxon>
        <taxon>Dikarya</taxon>
        <taxon>Basidiomycota</taxon>
        <taxon>Agaricomycotina</taxon>
        <taxon>Agaricomycetes</taxon>
        <taxon>Agaricomycetidae</taxon>
        <taxon>Boletales</taxon>
        <taxon>Suillineae</taxon>
        <taxon>Suillaceae</taxon>
        <taxon>Suillus</taxon>
    </lineage>
</organism>
<dbReference type="InterPro" id="IPR015943">
    <property type="entry name" value="WD40/YVTN_repeat-like_dom_sf"/>
</dbReference>
<dbReference type="CDD" id="cd00200">
    <property type="entry name" value="WD40"/>
    <property type="match status" value="1"/>
</dbReference>
<dbReference type="InParanoid" id="A0A0D0ANM9"/>
<feature type="region of interest" description="Disordered" evidence="4">
    <location>
        <begin position="1"/>
        <end position="23"/>
    </location>
</feature>
<dbReference type="PROSITE" id="PS50082">
    <property type="entry name" value="WD_REPEATS_2"/>
    <property type="match status" value="3"/>
</dbReference>
<dbReference type="Pfam" id="PF00400">
    <property type="entry name" value="WD40"/>
    <property type="match status" value="6"/>
</dbReference>
<dbReference type="InterPro" id="IPR036322">
    <property type="entry name" value="WD40_repeat_dom_sf"/>
</dbReference>
<evidence type="ECO:0000313" key="5">
    <source>
        <dbReference type="EMBL" id="KIK43426.1"/>
    </source>
</evidence>
<dbReference type="Gene3D" id="2.130.10.10">
    <property type="entry name" value="YVTN repeat-like/Quinoprotein amine dehydrogenase"/>
    <property type="match status" value="3"/>
</dbReference>
<dbReference type="Proteomes" id="UP000054485">
    <property type="component" value="Unassembled WGS sequence"/>
</dbReference>
<evidence type="ECO:0000256" key="4">
    <source>
        <dbReference type="SAM" id="MobiDB-lite"/>
    </source>
</evidence>
<keyword evidence="6" id="KW-1185">Reference proteome</keyword>
<sequence>MAETLAKHSIEEASKRPTPKHKFEGHGEFVRDFVFLHDNAHVVSGSLDGTMRKWNCNTGNMVGQPWKEKGGSVQALALSPNGKTLACGREDGSVQRWRTDGKMFEDVWTRHTDVVRSISWSPSGRHIASGSYDGKIFIQQAESGKVEVGPIETKQCGVRVVAYSPAGDRILSGGWHSTICILDSKTGEVLVGPNEIPGIWVTSLVWSSDGSKFYSASDKFARVFDSSGIELQRFEHDDWLFSIALSPKYNVLACVGWSGIPFGLEDRVDVTCVSFSRDGRYLAYGGADKLITLWTMKEIVGTEQGAQQGHTETQLQSSSCLDFDATNPLARLCGNDMTEDGHGDLYSNFFQAISSRDIAYSPSVPLAILRSPFLECPHHLSTPPTKKQFATTTTNQLLPGLDSKGEQTEDRDRDISLVDREELPADVHTAPPGISKSLAKFKSKENSGLWNVPTRARGKAGKRVQLKTYSPSPEVVEVYAVRGFQRLVVTKRIHKKQSRAVTYCAPPAVASISSQAGPSRGSTTQACTSSQAIPRQSESSSQSISQYGNQISHAPGDLSPHTSPPRFVTTNHTDGADSDSGSSIQGSCNKFLDKICFPRGHYHNDS</sequence>
<evidence type="ECO:0000256" key="2">
    <source>
        <dbReference type="ARBA" id="ARBA00022737"/>
    </source>
</evidence>
<feature type="compositionally biased region" description="Low complexity" evidence="4">
    <location>
        <begin position="536"/>
        <end position="552"/>
    </location>
</feature>
<proteinExistence type="predicted"/>
<reference evidence="6" key="2">
    <citation type="submission" date="2015-01" db="EMBL/GenBank/DDBJ databases">
        <title>Evolutionary Origins and Diversification of the Mycorrhizal Mutualists.</title>
        <authorList>
            <consortium name="DOE Joint Genome Institute"/>
            <consortium name="Mycorrhizal Genomics Consortium"/>
            <person name="Kohler A."/>
            <person name="Kuo A."/>
            <person name="Nagy L.G."/>
            <person name="Floudas D."/>
            <person name="Copeland A."/>
            <person name="Barry K.W."/>
            <person name="Cichocki N."/>
            <person name="Veneault-Fourrey C."/>
            <person name="LaButti K."/>
            <person name="Lindquist E.A."/>
            <person name="Lipzen A."/>
            <person name="Lundell T."/>
            <person name="Morin E."/>
            <person name="Murat C."/>
            <person name="Riley R."/>
            <person name="Ohm R."/>
            <person name="Sun H."/>
            <person name="Tunlid A."/>
            <person name="Henrissat B."/>
            <person name="Grigoriev I.V."/>
            <person name="Hibbett D.S."/>
            <person name="Martin F."/>
        </authorList>
    </citation>
    <scope>NUCLEOTIDE SEQUENCE [LARGE SCALE GENOMIC DNA]</scope>
    <source>
        <strain evidence="6">UH-Slu-Lm8-n1</strain>
    </source>
</reference>
<accession>A0A0D0ANM9</accession>
<dbReference type="InterPro" id="IPR001680">
    <property type="entry name" value="WD40_rpt"/>
</dbReference>
<feature type="repeat" description="WD" evidence="3">
    <location>
        <begin position="270"/>
        <end position="297"/>
    </location>
</feature>
<dbReference type="EMBL" id="KN835213">
    <property type="protein sequence ID" value="KIK43426.1"/>
    <property type="molecule type" value="Genomic_DNA"/>
</dbReference>
<evidence type="ECO:0000313" key="6">
    <source>
        <dbReference type="Proteomes" id="UP000054485"/>
    </source>
</evidence>
<dbReference type="PROSITE" id="PS50294">
    <property type="entry name" value="WD_REPEATS_REGION"/>
    <property type="match status" value="1"/>
</dbReference>
<feature type="compositionally biased region" description="Polar residues" evidence="4">
    <location>
        <begin position="512"/>
        <end position="534"/>
    </location>
</feature>
<name>A0A0D0ANM9_9AGAM</name>